<evidence type="ECO:0000313" key="2">
    <source>
        <dbReference type="EMBL" id="ASJ06653.1"/>
    </source>
</evidence>
<dbReference type="GeneID" id="33315526"/>
<protein>
    <recommendedName>
        <fullName evidence="1">D-glutamate cyclase-like C-terminal domain-containing protein</fullName>
    </recommendedName>
</protein>
<evidence type="ECO:0000259" key="1">
    <source>
        <dbReference type="Pfam" id="PF14336"/>
    </source>
</evidence>
<dbReference type="Pfam" id="PF14336">
    <property type="entry name" value="GLUCM-like_C"/>
    <property type="match status" value="1"/>
</dbReference>
<name>A0A218P7A0_9EURY</name>
<accession>A0A218P7A0</accession>
<proteinExistence type="predicted"/>
<organism evidence="2 3">
    <name type="scientific">Thermococcus pacificus</name>
    <dbReference type="NCBI Taxonomy" id="71998"/>
    <lineage>
        <taxon>Archaea</taxon>
        <taxon>Methanobacteriati</taxon>
        <taxon>Methanobacteriota</taxon>
        <taxon>Thermococci</taxon>
        <taxon>Thermococcales</taxon>
        <taxon>Thermococcaceae</taxon>
        <taxon>Thermococcus</taxon>
    </lineage>
</organism>
<dbReference type="Gene3D" id="3.90.1640.20">
    <property type="entry name" value="TON_0340"/>
    <property type="match status" value="1"/>
</dbReference>
<dbReference type="OrthoDB" id="86109at2157"/>
<dbReference type="EMBL" id="CP015102">
    <property type="protein sequence ID" value="ASJ06653.1"/>
    <property type="molecule type" value="Genomic_DNA"/>
</dbReference>
<gene>
    <name evidence="2" type="ORF">A3L08_04610</name>
</gene>
<dbReference type="KEGG" id="tpaf:A3L08_04610"/>
<dbReference type="PANTHER" id="PTHR32022">
    <property type="entry name" value="D-GLUTAMATE CYCLASE, MITOCHONDRIAL"/>
    <property type="match status" value="1"/>
</dbReference>
<evidence type="ECO:0000313" key="3">
    <source>
        <dbReference type="Proteomes" id="UP000197418"/>
    </source>
</evidence>
<dbReference type="GO" id="GO:0047820">
    <property type="term" value="F:D-glutamate cyclase activity"/>
    <property type="evidence" value="ECO:0007669"/>
    <property type="project" value="TreeGrafter"/>
</dbReference>
<dbReference type="PANTHER" id="PTHR32022:SF10">
    <property type="entry name" value="D-GLUTAMATE CYCLASE, MITOCHONDRIAL"/>
    <property type="match status" value="1"/>
</dbReference>
<dbReference type="GO" id="GO:0006536">
    <property type="term" value="P:glutamate metabolic process"/>
    <property type="evidence" value="ECO:0007669"/>
    <property type="project" value="TreeGrafter"/>
</dbReference>
<reference evidence="2 3" key="1">
    <citation type="submission" date="2016-04" db="EMBL/GenBank/DDBJ databases">
        <title>Complete genome sequence of Thermococcus pacificus type strain P4.</title>
        <authorList>
            <person name="Oger P.M."/>
        </authorList>
    </citation>
    <scope>NUCLEOTIDE SEQUENCE [LARGE SCALE GENOMIC DNA]</scope>
    <source>
        <strain evidence="2 3">P-4</strain>
    </source>
</reference>
<dbReference type="InterPro" id="IPR025504">
    <property type="entry name" value="GLUCM_C"/>
</dbReference>
<feature type="domain" description="D-glutamate cyclase-like C-terminal" evidence="1">
    <location>
        <begin position="3"/>
        <end position="260"/>
    </location>
</feature>
<dbReference type="AlphaFoldDB" id="A0A218P7A0"/>
<keyword evidence="3" id="KW-1185">Reference proteome</keyword>
<dbReference type="RefSeq" id="WP_088853909.1">
    <property type="nucleotide sequence ID" value="NZ_CP015102.1"/>
</dbReference>
<sequence length="269" mass="28882">MIAHLITTDVGNRGVLGVYLDYRRENPNFLHNSAEMFLDNYSRVLIVTGFPIPPDMTPETDGPPGALALAKAVQSLGGRAEVLTYPEVGKALERFGVKLAEKPELGNYSLVIAVETPGRAADGKYYSMSGLEITRETFDWAVIEAQKLGIPTIGIGDGGNEAGMGKIRKLVERHVPHGERIASVVEVEELVLSAVSNWGAYGLLAEASVELGRNLLADWDEEKAVKAMMNAGLIDGVSKKLAPTVDGIPLEVHRGIVELLKALVNEALG</sequence>
<dbReference type="Proteomes" id="UP000197418">
    <property type="component" value="Chromosome"/>
</dbReference>